<dbReference type="AlphaFoldDB" id="A0A015ULP0"/>
<name>A0A015ULP0_BACFG</name>
<evidence type="ECO:0000313" key="1">
    <source>
        <dbReference type="EMBL" id="EXY74838.1"/>
    </source>
</evidence>
<accession>A0A015ULP0</accession>
<protein>
    <submittedName>
        <fullName evidence="1">Uncharacterized protein</fullName>
    </submittedName>
</protein>
<gene>
    <name evidence="1" type="ORF">M124_1418</name>
</gene>
<comment type="caution">
    <text evidence="1">The sequence shown here is derived from an EMBL/GenBank/DDBJ whole genome shotgun (WGS) entry which is preliminary data.</text>
</comment>
<dbReference type="EMBL" id="JGCY01000261">
    <property type="protein sequence ID" value="EXY74838.1"/>
    <property type="molecule type" value="Genomic_DNA"/>
</dbReference>
<dbReference type="Proteomes" id="UP000020529">
    <property type="component" value="Unassembled WGS sequence"/>
</dbReference>
<sequence length="87" mass="9746">MNNSTPTPKKITLEDIAQRKQEVLQEICDQKQAMADTPRRIFAPLAPAASGGNALMRSFSTGMAIFDGVMLGMKMIRKVRGLFRKRY</sequence>
<dbReference type="RefSeq" id="WP_032559547.1">
    <property type="nucleotide sequence ID" value="NZ_JGCY01000261.1"/>
</dbReference>
<organism evidence="1 2">
    <name type="scientific">Bacteroides fragilis str. 3988T(B)14</name>
    <dbReference type="NCBI Taxonomy" id="1339315"/>
    <lineage>
        <taxon>Bacteria</taxon>
        <taxon>Pseudomonadati</taxon>
        <taxon>Bacteroidota</taxon>
        <taxon>Bacteroidia</taxon>
        <taxon>Bacteroidales</taxon>
        <taxon>Bacteroidaceae</taxon>
        <taxon>Bacteroides</taxon>
    </lineage>
</organism>
<dbReference type="PATRIC" id="fig|1339315.3.peg.2196"/>
<evidence type="ECO:0000313" key="2">
    <source>
        <dbReference type="Proteomes" id="UP000020529"/>
    </source>
</evidence>
<reference evidence="1 2" key="1">
    <citation type="submission" date="2014-02" db="EMBL/GenBank/DDBJ databases">
        <authorList>
            <person name="Sears C."/>
            <person name="Carroll K."/>
            <person name="Sack B.R."/>
            <person name="Qadri F."/>
            <person name="Myers L.L."/>
            <person name="Chung G.-T."/>
            <person name="Escheverria P."/>
            <person name="Fraser C.M."/>
            <person name="Sadzewicz L."/>
            <person name="Shefchek K.A."/>
            <person name="Tallon L."/>
            <person name="Das S.P."/>
            <person name="Daugherty S."/>
            <person name="Mongodin E.F."/>
        </authorList>
    </citation>
    <scope>NUCLEOTIDE SEQUENCE [LARGE SCALE GENOMIC DNA]</scope>
    <source>
        <strain evidence="2">3988T(B)14</strain>
    </source>
</reference>
<proteinExistence type="predicted"/>